<dbReference type="InterPro" id="IPR000534">
    <property type="entry name" value="Semialdehyde_DH_NAD-bd"/>
</dbReference>
<dbReference type="EC" id="1.2.1.11" evidence="3"/>
<dbReference type="Pfam" id="PF02774">
    <property type="entry name" value="Semialdhyde_dhC"/>
    <property type="match status" value="1"/>
</dbReference>
<dbReference type="InterPro" id="IPR036291">
    <property type="entry name" value="NAD(P)-bd_dom_sf"/>
</dbReference>
<dbReference type="EMBL" id="JBHSXS010000032">
    <property type="protein sequence ID" value="MFC6884960.1"/>
    <property type="molecule type" value="Genomic_DNA"/>
</dbReference>
<evidence type="ECO:0000313" key="3">
    <source>
        <dbReference type="EMBL" id="MFC6884960.1"/>
    </source>
</evidence>
<dbReference type="PANTHER" id="PTHR46278">
    <property type="entry name" value="DEHYDROGENASE, PUTATIVE-RELATED"/>
    <property type="match status" value="1"/>
</dbReference>
<dbReference type="SMART" id="SM00859">
    <property type="entry name" value="Semialdhyde_dh"/>
    <property type="match status" value="1"/>
</dbReference>
<comment type="similarity">
    <text evidence="1">Belongs to the aspartate-semialdehyde dehydrogenase family.</text>
</comment>
<keyword evidence="4" id="KW-1185">Reference proteome</keyword>
<dbReference type="SUPFAM" id="SSF51735">
    <property type="entry name" value="NAD(P)-binding Rossmann-fold domains"/>
    <property type="match status" value="1"/>
</dbReference>
<dbReference type="InterPro" id="IPR012280">
    <property type="entry name" value="Semialdhyde_DH_dimer_dom"/>
</dbReference>
<feature type="domain" description="Semialdehyde dehydrogenase NAD-binding" evidence="2">
    <location>
        <begin position="12"/>
        <end position="131"/>
    </location>
</feature>
<dbReference type="Proteomes" id="UP001596380">
    <property type="component" value="Unassembled WGS sequence"/>
</dbReference>
<dbReference type="NCBIfam" id="NF011456">
    <property type="entry name" value="PRK14874.1"/>
    <property type="match status" value="1"/>
</dbReference>
<reference evidence="4" key="1">
    <citation type="journal article" date="2019" name="Int. J. Syst. Evol. Microbiol.">
        <title>The Global Catalogue of Microorganisms (GCM) 10K type strain sequencing project: providing services to taxonomists for standard genome sequencing and annotation.</title>
        <authorList>
            <consortium name="The Broad Institute Genomics Platform"/>
            <consortium name="The Broad Institute Genome Sequencing Center for Infectious Disease"/>
            <person name="Wu L."/>
            <person name="Ma J."/>
        </authorList>
    </citation>
    <scope>NUCLEOTIDE SEQUENCE [LARGE SCALE GENOMIC DNA]</scope>
    <source>
        <strain evidence="4">JCM 3369</strain>
    </source>
</reference>
<name>A0ABW2CXD5_9ACTN</name>
<evidence type="ECO:0000259" key="2">
    <source>
        <dbReference type="SMART" id="SM00859"/>
    </source>
</evidence>
<organism evidence="3 4">
    <name type="scientific">Actinomadura yumaensis</name>
    <dbReference type="NCBI Taxonomy" id="111807"/>
    <lineage>
        <taxon>Bacteria</taxon>
        <taxon>Bacillati</taxon>
        <taxon>Actinomycetota</taxon>
        <taxon>Actinomycetes</taxon>
        <taxon>Streptosporangiales</taxon>
        <taxon>Thermomonosporaceae</taxon>
        <taxon>Actinomadura</taxon>
    </lineage>
</organism>
<sequence>MGSSAFGRGRPVLAVVGAAGAVGAEVLDLLSTRADVYGEIRLAGPPRSAGGKAAVRGERVEVAAVAAEVFDGVDIAMFAGNGREAAETAERWAPVAVERGAVVVDGTSAFRDDPLVPLVVPGIGRGRVRERPRGIVAGPGATTLTMIAAIDALHRRYGLRRLVVASYQAASEEGRAGVDALHAQMERVGGDRTLGHRAGDVRGAAGDPGPFAAPLALNVVPWAGSLADGGWTSAERAVRDETRRLLGLPGLKVTATCVQVPVVTGVALAVHAVFGERTDRREAQAVLAGSPGVVLCDVPEAHEFPTPADVVGTDPAWAGRVRRSEDDPKALDLFLCGDNLRQGAALNIVRTAELVAAGAADSTGSTG</sequence>
<proteinExistence type="inferred from homology"/>
<dbReference type="Gene3D" id="3.30.360.10">
    <property type="entry name" value="Dihydrodipicolinate Reductase, domain 2"/>
    <property type="match status" value="1"/>
</dbReference>
<gene>
    <name evidence="3" type="ORF">ACFQKB_34745</name>
</gene>
<dbReference type="PANTHER" id="PTHR46278:SF2">
    <property type="entry name" value="ASPARTATE-SEMIALDEHYDE DEHYDROGENASE"/>
    <property type="match status" value="1"/>
</dbReference>
<keyword evidence="3" id="KW-0560">Oxidoreductase</keyword>
<evidence type="ECO:0000313" key="4">
    <source>
        <dbReference type="Proteomes" id="UP001596380"/>
    </source>
</evidence>
<dbReference type="GO" id="GO:0004073">
    <property type="term" value="F:aspartate-semialdehyde dehydrogenase activity"/>
    <property type="evidence" value="ECO:0007669"/>
    <property type="project" value="UniProtKB-EC"/>
</dbReference>
<dbReference type="Gene3D" id="3.40.50.720">
    <property type="entry name" value="NAD(P)-binding Rossmann-like Domain"/>
    <property type="match status" value="1"/>
</dbReference>
<protein>
    <submittedName>
        <fullName evidence="3">Aspartate-semialdehyde dehydrogenase</fullName>
        <ecNumber evidence="3">1.2.1.11</ecNumber>
    </submittedName>
</protein>
<comment type="caution">
    <text evidence="3">The sequence shown here is derived from an EMBL/GenBank/DDBJ whole genome shotgun (WGS) entry which is preliminary data.</text>
</comment>
<accession>A0ABW2CXD5</accession>
<dbReference type="PIRSF" id="PIRSF000148">
    <property type="entry name" value="ASA_dh"/>
    <property type="match status" value="1"/>
</dbReference>
<evidence type="ECO:0000256" key="1">
    <source>
        <dbReference type="ARBA" id="ARBA00010584"/>
    </source>
</evidence>
<dbReference type="SUPFAM" id="SSF55347">
    <property type="entry name" value="Glyceraldehyde-3-phosphate dehydrogenase-like, C-terminal domain"/>
    <property type="match status" value="1"/>
</dbReference>
<dbReference type="Pfam" id="PF01118">
    <property type="entry name" value="Semialdhyde_dh"/>
    <property type="match status" value="1"/>
</dbReference>
<dbReference type="RefSeq" id="WP_378063885.1">
    <property type="nucleotide sequence ID" value="NZ_JBHSXS010000032.1"/>
</dbReference>